<proteinExistence type="predicted"/>
<dbReference type="EMBL" id="CM017328">
    <property type="protein sequence ID" value="KAE8124416.1"/>
    <property type="molecule type" value="Genomic_DNA"/>
</dbReference>
<feature type="compositionally biased region" description="Basic and acidic residues" evidence="1">
    <location>
        <begin position="9"/>
        <end position="20"/>
    </location>
</feature>
<keyword evidence="3" id="KW-1185">Reference proteome</keyword>
<evidence type="ECO:0000313" key="2">
    <source>
        <dbReference type="EMBL" id="KAE8124416.1"/>
    </source>
</evidence>
<dbReference type="OrthoDB" id="1740840at2759"/>
<dbReference type="AlphaFoldDB" id="A0A5N6RPQ2"/>
<evidence type="ECO:0000313" key="3">
    <source>
        <dbReference type="Proteomes" id="UP000327013"/>
    </source>
</evidence>
<name>A0A5N6RPQ2_9ROSI</name>
<reference evidence="2 3" key="1">
    <citation type="submission" date="2019-06" db="EMBL/GenBank/DDBJ databases">
        <title>A chromosomal-level reference genome of Carpinus fangiana (Coryloideae, Betulaceae).</title>
        <authorList>
            <person name="Yang X."/>
            <person name="Wang Z."/>
            <person name="Zhang L."/>
            <person name="Hao G."/>
            <person name="Liu J."/>
            <person name="Yang Y."/>
        </authorList>
    </citation>
    <scope>NUCLEOTIDE SEQUENCE [LARGE SCALE GENOMIC DNA]</scope>
    <source>
        <strain evidence="2">Cfa_2016G</strain>
        <tissue evidence="2">Leaf</tissue>
    </source>
</reference>
<dbReference type="Proteomes" id="UP000327013">
    <property type="component" value="Chromosome 8"/>
</dbReference>
<evidence type="ECO:0000256" key="1">
    <source>
        <dbReference type="SAM" id="MobiDB-lite"/>
    </source>
</evidence>
<feature type="region of interest" description="Disordered" evidence="1">
    <location>
        <begin position="1"/>
        <end position="20"/>
    </location>
</feature>
<feature type="region of interest" description="Disordered" evidence="1">
    <location>
        <begin position="59"/>
        <end position="106"/>
    </location>
</feature>
<accession>A0A5N6RPQ2</accession>
<gene>
    <name evidence="2" type="ORF">FH972_019305</name>
</gene>
<sequence length="106" mass="11152">MCVPSTTRSPEDHNAFGADKDEGVEISQAAAAFKAIASVISSQQLKSVPVQRDLFSENELKGDTDAQLPAAEGETSELLPGAESDTPELLPATEDEIVDQIPASEP</sequence>
<protein>
    <submittedName>
        <fullName evidence="2">Uncharacterized protein</fullName>
    </submittedName>
</protein>
<organism evidence="2 3">
    <name type="scientific">Carpinus fangiana</name>
    <dbReference type="NCBI Taxonomy" id="176857"/>
    <lineage>
        <taxon>Eukaryota</taxon>
        <taxon>Viridiplantae</taxon>
        <taxon>Streptophyta</taxon>
        <taxon>Embryophyta</taxon>
        <taxon>Tracheophyta</taxon>
        <taxon>Spermatophyta</taxon>
        <taxon>Magnoliopsida</taxon>
        <taxon>eudicotyledons</taxon>
        <taxon>Gunneridae</taxon>
        <taxon>Pentapetalae</taxon>
        <taxon>rosids</taxon>
        <taxon>fabids</taxon>
        <taxon>Fagales</taxon>
        <taxon>Betulaceae</taxon>
        <taxon>Carpinus</taxon>
    </lineage>
</organism>